<dbReference type="GO" id="GO:0003677">
    <property type="term" value="F:DNA binding"/>
    <property type="evidence" value="ECO:0007669"/>
    <property type="project" value="InterPro"/>
</dbReference>
<sequence>MTKGKISVDIVSGDVAAASFTNSGDVSADIKLDLYNHSKKNSILHGESTNGLLKFDADEINDSQYLIGIFNGKENKLRIIKNSKLFSGRVKSSKNLINDAKLIKTLKRKEIEGSYAERRNALGEEFGTKKAKKAINEASRNKINSESLEDSQIDIIDGIKQTTKNMPNREEMNKLVEIENRVIPPFNINAKNVEDIYSIEEIIPIEILSSFPINSFIDGNYNDEKIIEKINLLPYVNKEDNKSSIIFKLFKNILNETNLITDNLKFKLQLLSFTSMLIGLYFNRRVNRRDKLIESFKNIPPSRCINYMLQLFSKNNSNNNGNNKRSINFDREIRMFSIGPKEEDKILCHIIVFLLTLFDYRLDLTILASDLSLKPSKLLALVRTLGCQVLVGNKNDGSDSIGSKIAVLKVPFKAPEIVRRFRR</sequence>
<comment type="similarity">
    <text evidence="2">Belongs to the eukaryotic RPA49/POLR1E RNA polymerase subunit family.</text>
</comment>
<comment type="caution">
    <text evidence="6">The sequence shown here is derived from an EMBL/GenBank/DDBJ whole genome shotgun (WGS) entry which is preliminary data.</text>
</comment>
<reference evidence="6 7" key="1">
    <citation type="journal article" date="2023" name="Elife">
        <title>Identification of key yeast species and microbe-microbe interactions impacting larval growth of Drosophila in the wild.</title>
        <authorList>
            <person name="Mure A."/>
            <person name="Sugiura Y."/>
            <person name="Maeda R."/>
            <person name="Honda K."/>
            <person name="Sakurai N."/>
            <person name="Takahashi Y."/>
            <person name="Watada M."/>
            <person name="Katoh T."/>
            <person name="Gotoh A."/>
            <person name="Gotoh Y."/>
            <person name="Taniguchi I."/>
            <person name="Nakamura K."/>
            <person name="Hayashi T."/>
            <person name="Katayama T."/>
            <person name="Uemura T."/>
            <person name="Hattori Y."/>
        </authorList>
    </citation>
    <scope>NUCLEOTIDE SEQUENCE [LARGE SCALE GENOMIC DNA]</scope>
    <source>
        <strain evidence="6 7">PK-24</strain>
    </source>
</reference>
<keyword evidence="7" id="KW-1185">Reference proteome</keyword>
<organism evidence="6 7">
    <name type="scientific">Pichia kluyveri</name>
    <name type="common">Yeast</name>
    <dbReference type="NCBI Taxonomy" id="36015"/>
    <lineage>
        <taxon>Eukaryota</taxon>
        <taxon>Fungi</taxon>
        <taxon>Dikarya</taxon>
        <taxon>Ascomycota</taxon>
        <taxon>Saccharomycotina</taxon>
        <taxon>Pichiomycetes</taxon>
        <taxon>Pichiales</taxon>
        <taxon>Pichiaceae</taxon>
        <taxon>Pichia</taxon>
    </lineage>
</organism>
<evidence type="ECO:0000256" key="2">
    <source>
        <dbReference type="ARBA" id="ARBA00009430"/>
    </source>
</evidence>
<keyword evidence="5" id="KW-0539">Nucleus</keyword>
<protein>
    <submittedName>
        <fullName evidence="6">DNA-directed RNA polymerase I subunit</fullName>
    </submittedName>
</protein>
<evidence type="ECO:0000256" key="4">
    <source>
        <dbReference type="ARBA" id="ARBA00023163"/>
    </source>
</evidence>
<dbReference type="GO" id="GO:0005730">
    <property type="term" value="C:nucleolus"/>
    <property type="evidence" value="ECO:0007669"/>
    <property type="project" value="UniProtKB-SubCell"/>
</dbReference>
<name>A0AAV5R0H5_PICKL</name>
<evidence type="ECO:0000313" key="7">
    <source>
        <dbReference type="Proteomes" id="UP001378960"/>
    </source>
</evidence>
<dbReference type="Pfam" id="PF06870">
    <property type="entry name" value="RNA_pol_I_A49"/>
    <property type="match status" value="1"/>
</dbReference>
<dbReference type="Proteomes" id="UP001378960">
    <property type="component" value="Unassembled WGS sequence"/>
</dbReference>
<dbReference type="GO" id="GO:0006351">
    <property type="term" value="P:DNA-templated transcription"/>
    <property type="evidence" value="ECO:0007669"/>
    <property type="project" value="InterPro"/>
</dbReference>
<proteinExistence type="inferred from homology"/>
<evidence type="ECO:0000313" key="6">
    <source>
        <dbReference type="EMBL" id="GMM44954.1"/>
    </source>
</evidence>
<dbReference type="PANTHER" id="PTHR14440">
    <property type="entry name" value="DNA-DIRECTED RNA POLYMERASE I SUBUNIT RPA49"/>
    <property type="match status" value="1"/>
</dbReference>
<keyword evidence="3 6" id="KW-0240">DNA-directed RNA polymerase</keyword>
<evidence type="ECO:0000256" key="3">
    <source>
        <dbReference type="ARBA" id="ARBA00022478"/>
    </source>
</evidence>
<gene>
    <name evidence="6" type="ORF">DAPK24_015290</name>
</gene>
<dbReference type="InterPro" id="IPR009668">
    <property type="entry name" value="RNA_pol-assoc_fac_A49-like"/>
</dbReference>
<dbReference type="AlphaFoldDB" id="A0AAV5R0H5"/>
<comment type="subcellular location">
    <subcellularLocation>
        <location evidence="1">Nucleus</location>
        <location evidence="1">Nucleolus</location>
    </subcellularLocation>
</comment>
<evidence type="ECO:0000256" key="1">
    <source>
        <dbReference type="ARBA" id="ARBA00004604"/>
    </source>
</evidence>
<dbReference type="GO" id="GO:0000428">
    <property type="term" value="C:DNA-directed RNA polymerase complex"/>
    <property type="evidence" value="ECO:0007669"/>
    <property type="project" value="UniProtKB-KW"/>
</dbReference>
<dbReference type="EMBL" id="BTGB01000001">
    <property type="protein sequence ID" value="GMM44954.1"/>
    <property type="molecule type" value="Genomic_DNA"/>
</dbReference>
<evidence type="ECO:0000256" key="5">
    <source>
        <dbReference type="ARBA" id="ARBA00023242"/>
    </source>
</evidence>
<keyword evidence="4" id="KW-0804">Transcription</keyword>
<accession>A0AAV5R0H5</accession>